<feature type="compositionally biased region" description="Basic and acidic residues" evidence="2">
    <location>
        <begin position="242"/>
        <end position="265"/>
    </location>
</feature>
<sequence>MDQSSLHCKSVFLFVYIQFGKSKTVIADEFSTNIPMDEKAEKRAKSDARRVDSLYEKRKLEQARKNQISQALKNVDGKSNRTVFEDSDNEENIVLNTVQSSIAKPPEEANTSKKSQWTLFEDSDAETDDKEEVDLQIKNRHVGQKGVKLMALEARFGNDERFRMDERFAEDSDEEPSEEQRENQERLHAKKTELDILSKVMGKTLTSKLSDEKRKTEKKMRDMRFTRFDPDNPEHMQWAHQKQVERYGETKEEEDAPPKKVAKTEVVPERVVEGRYFEMDNEFAADLKSKLQLQNSEEGTSFSFLSSIGRAAPINKTSSEDGIDNSDKKELPESVESFLDHASEEPKPATSAEKELLATESSFSLVRPKDRKPWFSFEDCDNDVRSTVNNFRRTMAEDKLRANWQNIRTSIIKIYRSQKKSAVKEDRKRKRPTDGPTAMADEASV</sequence>
<evidence type="ECO:0000256" key="1">
    <source>
        <dbReference type="ARBA" id="ARBA00022884"/>
    </source>
</evidence>
<feature type="compositionally biased region" description="Basic residues" evidence="2">
    <location>
        <begin position="417"/>
        <end position="431"/>
    </location>
</feature>
<reference evidence="4" key="1">
    <citation type="submission" date="2016-11" db="UniProtKB">
        <authorList>
            <consortium name="WormBaseParasite"/>
        </authorList>
    </citation>
    <scope>IDENTIFICATION</scope>
</reference>
<protein>
    <submittedName>
        <fullName evidence="4">Nucleolar protein 8</fullName>
    </submittedName>
</protein>
<feature type="region of interest" description="Disordered" evidence="2">
    <location>
        <begin position="167"/>
        <end position="189"/>
    </location>
</feature>
<keyword evidence="1" id="KW-0694">RNA-binding</keyword>
<dbReference type="WBParaSite" id="L893_g13062.t1">
    <property type="protein sequence ID" value="L893_g13062.t1"/>
    <property type="gene ID" value="L893_g13062"/>
</dbReference>
<dbReference type="Proteomes" id="UP000095287">
    <property type="component" value="Unplaced"/>
</dbReference>
<feature type="region of interest" description="Disordered" evidence="2">
    <location>
        <begin position="205"/>
        <end position="265"/>
    </location>
</feature>
<feature type="compositionally biased region" description="Basic and acidic residues" evidence="2">
    <location>
        <begin position="178"/>
        <end position="189"/>
    </location>
</feature>
<dbReference type="PANTHER" id="PTHR48029">
    <property type="entry name" value="NUCLEOLAR PROTEIN 8"/>
    <property type="match status" value="1"/>
</dbReference>
<dbReference type="GO" id="GO:0003723">
    <property type="term" value="F:RNA binding"/>
    <property type="evidence" value="ECO:0007669"/>
    <property type="project" value="UniProtKB-KW"/>
</dbReference>
<dbReference type="PANTHER" id="PTHR48029:SF1">
    <property type="entry name" value="NUCLEOLAR PROTEIN 8"/>
    <property type="match status" value="1"/>
</dbReference>
<feature type="region of interest" description="Disordered" evidence="2">
    <location>
        <begin position="417"/>
        <end position="445"/>
    </location>
</feature>
<evidence type="ECO:0000313" key="4">
    <source>
        <dbReference type="WBParaSite" id="L893_g13062.t1"/>
    </source>
</evidence>
<evidence type="ECO:0000313" key="3">
    <source>
        <dbReference type="Proteomes" id="UP000095287"/>
    </source>
</evidence>
<name>A0A1I7Y5X3_9BILA</name>
<keyword evidence="3" id="KW-1185">Reference proteome</keyword>
<feature type="compositionally biased region" description="Basic and acidic residues" evidence="2">
    <location>
        <begin position="209"/>
        <end position="234"/>
    </location>
</feature>
<organism evidence="3 4">
    <name type="scientific">Steinernema glaseri</name>
    <dbReference type="NCBI Taxonomy" id="37863"/>
    <lineage>
        <taxon>Eukaryota</taxon>
        <taxon>Metazoa</taxon>
        <taxon>Ecdysozoa</taxon>
        <taxon>Nematoda</taxon>
        <taxon>Chromadorea</taxon>
        <taxon>Rhabditida</taxon>
        <taxon>Tylenchina</taxon>
        <taxon>Panagrolaimomorpha</taxon>
        <taxon>Strongyloidoidea</taxon>
        <taxon>Steinernematidae</taxon>
        <taxon>Steinernema</taxon>
    </lineage>
</organism>
<accession>A0A1I7Y5X3</accession>
<feature type="compositionally biased region" description="Acidic residues" evidence="2">
    <location>
        <begin position="121"/>
        <end position="131"/>
    </location>
</feature>
<dbReference type="AlphaFoldDB" id="A0A1I7Y5X3"/>
<evidence type="ECO:0000256" key="2">
    <source>
        <dbReference type="SAM" id="MobiDB-lite"/>
    </source>
</evidence>
<feature type="compositionally biased region" description="Basic and acidic residues" evidence="2">
    <location>
        <begin position="325"/>
        <end position="356"/>
    </location>
</feature>
<feature type="region of interest" description="Disordered" evidence="2">
    <location>
        <begin position="101"/>
        <end position="131"/>
    </location>
</feature>
<proteinExistence type="predicted"/>
<feature type="region of interest" description="Disordered" evidence="2">
    <location>
        <begin position="314"/>
        <end position="356"/>
    </location>
</feature>